<dbReference type="Proteomes" id="UP000053097">
    <property type="component" value="Unassembled WGS sequence"/>
</dbReference>
<keyword evidence="6 10" id="KW-1133">Transmembrane helix</keyword>
<feature type="transmembrane region" description="Helical" evidence="10">
    <location>
        <begin position="123"/>
        <end position="153"/>
    </location>
</feature>
<dbReference type="OrthoDB" id="7550533at2759"/>
<keyword evidence="9 10" id="KW-0807">Transducer</keyword>
<keyword evidence="5 10" id="KW-0552">Olfaction</keyword>
<name>A0A026VWN4_OOCBI</name>
<gene>
    <name evidence="11" type="ORF">X777_14324</name>
</gene>
<feature type="transmembrane region" description="Helical" evidence="10">
    <location>
        <begin position="199"/>
        <end position="218"/>
    </location>
</feature>
<keyword evidence="12" id="KW-1185">Reference proteome</keyword>
<evidence type="ECO:0000256" key="3">
    <source>
        <dbReference type="ARBA" id="ARBA00022606"/>
    </source>
</evidence>
<proteinExistence type="inferred from homology"/>
<keyword evidence="2" id="KW-1003">Cell membrane</keyword>
<keyword evidence="8 10" id="KW-0675">Receptor</keyword>
<comment type="similarity">
    <text evidence="10">Belongs to the insect chemoreceptor superfamily. Heteromeric odorant receptor channel (TC 1.A.69) family.</text>
</comment>
<evidence type="ECO:0000256" key="4">
    <source>
        <dbReference type="ARBA" id="ARBA00022692"/>
    </source>
</evidence>
<dbReference type="AlphaFoldDB" id="A0A026VWN4"/>
<keyword evidence="4 10" id="KW-0812">Transmembrane</keyword>
<comment type="subcellular location">
    <subcellularLocation>
        <location evidence="1 10">Cell membrane</location>
        <topology evidence="1 10">Multi-pass membrane protein</topology>
    </subcellularLocation>
</comment>
<evidence type="ECO:0000256" key="5">
    <source>
        <dbReference type="ARBA" id="ARBA00022725"/>
    </source>
</evidence>
<reference evidence="11 12" key="1">
    <citation type="journal article" date="2014" name="Curr. Biol.">
        <title>The genome of the clonal raider ant Cerapachys biroi.</title>
        <authorList>
            <person name="Oxley P.R."/>
            <person name="Ji L."/>
            <person name="Fetter-Pruneda I."/>
            <person name="McKenzie S.K."/>
            <person name="Li C."/>
            <person name="Hu H."/>
            <person name="Zhang G."/>
            <person name="Kronauer D.J."/>
        </authorList>
    </citation>
    <scope>NUCLEOTIDE SEQUENCE [LARGE SCALE GENOMIC DNA]</scope>
</reference>
<evidence type="ECO:0000313" key="12">
    <source>
        <dbReference type="Proteomes" id="UP000053097"/>
    </source>
</evidence>
<dbReference type="GO" id="GO:0005549">
    <property type="term" value="F:odorant binding"/>
    <property type="evidence" value="ECO:0007669"/>
    <property type="project" value="InterPro"/>
</dbReference>
<feature type="transmembrane region" description="Helical" evidence="10">
    <location>
        <begin position="356"/>
        <end position="383"/>
    </location>
</feature>
<evidence type="ECO:0000256" key="8">
    <source>
        <dbReference type="ARBA" id="ARBA00023170"/>
    </source>
</evidence>
<keyword evidence="7 10" id="KW-0472">Membrane</keyword>
<evidence type="ECO:0000256" key="10">
    <source>
        <dbReference type="RuleBase" id="RU351113"/>
    </source>
</evidence>
<sequence>MIYIQAHFNLARILMLAIGLWPYQQTKLVQVQLILISSILSSFIVFQFTTFITTECSPNLVIKILTCSLFAASPMIIHNSFWLNIHTVKCSFERLQDICNELKDESEIAIIKRYGNDTKRYTLIFFVCGICGIVFFSFLPLWPQILSTVLPINMSQTHRIMHIMTEYFVDREKYFYLILLHINTATCIGMTVAIATGTVLLGCIIHACGLFSIASYRIKQAMTIIMMKNANQENQILMYRKIVCAVNMHCKAMDFLELLMSSFEGMIFLVTVIDVIIVSLSLYGIASSRDNISEFFLYLVCISTTFVYIFAANYLAQDITDHNNDIFVTAYDFQWYTASLRVQKMMLFMLQRGTKVFYMTIGGLIVGSLQNAAALTSASISYFTVLYSMQN</sequence>
<dbReference type="GO" id="GO:0007165">
    <property type="term" value="P:signal transduction"/>
    <property type="evidence" value="ECO:0007669"/>
    <property type="project" value="UniProtKB-KW"/>
</dbReference>
<evidence type="ECO:0000256" key="7">
    <source>
        <dbReference type="ARBA" id="ARBA00023136"/>
    </source>
</evidence>
<dbReference type="PANTHER" id="PTHR21137">
    <property type="entry name" value="ODORANT RECEPTOR"/>
    <property type="match status" value="1"/>
</dbReference>
<dbReference type="EMBL" id="KK107673">
    <property type="protein sequence ID" value="EZA48142.1"/>
    <property type="molecule type" value="Genomic_DNA"/>
</dbReference>
<dbReference type="GO" id="GO:0004984">
    <property type="term" value="F:olfactory receptor activity"/>
    <property type="evidence" value="ECO:0007669"/>
    <property type="project" value="InterPro"/>
</dbReference>
<dbReference type="PANTHER" id="PTHR21137:SF35">
    <property type="entry name" value="ODORANT RECEPTOR 19A-RELATED"/>
    <property type="match status" value="1"/>
</dbReference>
<evidence type="ECO:0000256" key="9">
    <source>
        <dbReference type="ARBA" id="ARBA00023224"/>
    </source>
</evidence>
<feature type="transmembrane region" description="Helical" evidence="10">
    <location>
        <begin position="258"/>
        <end position="283"/>
    </location>
</feature>
<accession>A0A026VWN4</accession>
<feature type="transmembrane region" description="Helical" evidence="10">
    <location>
        <begin position="295"/>
        <end position="316"/>
    </location>
</feature>
<evidence type="ECO:0000313" key="11">
    <source>
        <dbReference type="EMBL" id="EZA48142.1"/>
    </source>
</evidence>
<evidence type="ECO:0000256" key="6">
    <source>
        <dbReference type="ARBA" id="ARBA00022989"/>
    </source>
</evidence>
<dbReference type="Pfam" id="PF02949">
    <property type="entry name" value="7tm_6"/>
    <property type="match status" value="1"/>
</dbReference>
<keyword evidence="3 10" id="KW-0716">Sensory transduction</keyword>
<dbReference type="GO" id="GO:0005886">
    <property type="term" value="C:plasma membrane"/>
    <property type="evidence" value="ECO:0007669"/>
    <property type="project" value="UniProtKB-SubCell"/>
</dbReference>
<feature type="transmembrane region" description="Helical" evidence="10">
    <location>
        <begin position="29"/>
        <end position="48"/>
    </location>
</feature>
<evidence type="ECO:0000256" key="2">
    <source>
        <dbReference type="ARBA" id="ARBA00022475"/>
    </source>
</evidence>
<feature type="transmembrane region" description="Helical" evidence="10">
    <location>
        <begin position="60"/>
        <end position="77"/>
    </location>
</feature>
<organism evidence="11 12">
    <name type="scientific">Ooceraea biroi</name>
    <name type="common">Clonal raider ant</name>
    <name type="synonym">Cerapachys biroi</name>
    <dbReference type="NCBI Taxonomy" id="2015173"/>
    <lineage>
        <taxon>Eukaryota</taxon>
        <taxon>Metazoa</taxon>
        <taxon>Ecdysozoa</taxon>
        <taxon>Arthropoda</taxon>
        <taxon>Hexapoda</taxon>
        <taxon>Insecta</taxon>
        <taxon>Pterygota</taxon>
        <taxon>Neoptera</taxon>
        <taxon>Endopterygota</taxon>
        <taxon>Hymenoptera</taxon>
        <taxon>Apocrita</taxon>
        <taxon>Aculeata</taxon>
        <taxon>Formicoidea</taxon>
        <taxon>Formicidae</taxon>
        <taxon>Dorylinae</taxon>
        <taxon>Ooceraea</taxon>
    </lineage>
</organism>
<evidence type="ECO:0000256" key="1">
    <source>
        <dbReference type="ARBA" id="ARBA00004651"/>
    </source>
</evidence>
<dbReference type="InterPro" id="IPR004117">
    <property type="entry name" value="7tm6_olfct_rcpt"/>
</dbReference>
<protein>
    <recommendedName>
        <fullName evidence="10">Odorant receptor</fullName>
    </recommendedName>
</protein>